<name>A0A5B2UR62_9PSED</name>
<organism evidence="1 2">
    <name type="scientific">Pseudomonas brenneri</name>
    <dbReference type="NCBI Taxonomy" id="129817"/>
    <lineage>
        <taxon>Bacteria</taxon>
        <taxon>Pseudomonadati</taxon>
        <taxon>Pseudomonadota</taxon>
        <taxon>Gammaproteobacteria</taxon>
        <taxon>Pseudomonadales</taxon>
        <taxon>Pseudomonadaceae</taxon>
        <taxon>Pseudomonas</taxon>
    </lineage>
</organism>
<comment type="caution">
    <text evidence="1">The sequence shown here is derived from an EMBL/GenBank/DDBJ whole genome shotgun (WGS) entry which is preliminary data.</text>
</comment>
<gene>
    <name evidence="1" type="ORF">F1720_15640</name>
</gene>
<sequence length="71" mass="7476">MARVHAPPDQYRELFAGVAASAGHYLRLSLQPKCGQCGSWLACDGDGESNTAIAGKPAPTVDRVCRSTIVC</sequence>
<protein>
    <submittedName>
        <fullName evidence="1">Uncharacterized protein</fullName>
    </submittedName>
</protein>
<evidence type="ECO:0000313" key="1">
    <source>
        <dbReference type="EMBL" id="KAA2229201.1"/>
    </source>
</evidence>
<proteinExistence type="predicted"/>
<dbReference type="AlphaFoldDB" id="A0A5B2UR62"/>
<accession>A0A5B2UR62</accession>
<reference evidence="1 2" key="1">
    <citation type="submission" date="2019-09" db="EMBL/GenBank/DDBJ databases">
        <title>Draft genome sequence of Pseudomonas brenneri CCUG 51514(T).</title>
        <authorList>
            <person name="Tunovic T."/>
            <person name="Pineiro-Iglesias B."/>
            <person name="Unosson C."/>
            <person name="Inganas E."/>
            <person name="Ohlen M."/>
            <person name="Cardew S."/>
            <person name="Jensie-Markopoulos S."/>
            <person name="Salva-Serra F."/>
            <person name="Jaen-Luchoro D."/>
            <person name="Svensson-Stadler L."/>
            <person name="Chun J."/>
            <person name="Moore E."/>
        </authorList>
    </citation>
    <scope>NUCLEOTIDE SEQUENCE [LARGE SCALE GENOMIC DNA]</scope>
    <source>
        <strain evidence="1 2">CCUG 51514</strain>
    </source>
</reference>
<dbReference type="Proteomes" id="UP000325296">
    <property type="component" value="Unassembled WGS sequence"/>
</dbReference>
<dbReference type="EMBL" id="VUOL01000008">
    <property type="protein sequence ID" value="KAA2229201.1"/>
    <property type="molecule type" value="Genomic_DNA"/>
</dbReference>
<evidence type="ECO:0000313" key="2">
    <source>
        <dbReference type="Proteomes" id="UP000325296"/>
    </source>
</evidence>